<dbReference type="InterPro" id="IPR032675">
    <property type="entry name" value="LRR_dom_sf"/>
</dbReference>
<protein>
    <recommendedName>
        <fullName evidence="13">Leucine-rich repeat-containing N-terminal plant-type domain-containing protein</fullName>
    </recommendedName>
</protein>
<feature type="transmembrane region" description="Helical" evidence="11">
    <location>
        <begin position="1074"/>
        <end position="1097"/>
    </location>
</feature>
<evidence type="ECO:0000256" key="3">
    <source>
        <dbReference type="ARBA" id="ARBA00022475"/>
    </source>
</evidence>
<gene>
    <name evidence="14" type="ORF">LSAT_V11C500243850</name>
</gene>
<dbReference type="AlphaFoldDB" id="A0A9R1VIV2"/>
<evidence type="ECO:0000256" key="11">
    <source>
        <dbReference type="SAM" id="Phobius"/>
    </source>
</evidence>
<evidence type="ECO:0000256" key="8">
    <source>
        <dbReference type="ARBA" id="ARBA00022989"/>
    </source>
</evidence>
<comment type="subcellular location">
    <subcellularLocation>
        <location evidence="1">Cell membrane</location>
        <topology evidence="1">Single-pass type I membrane protein</topology>
    </subcellularLocation>
</comment>
<dbReference type="InterPro" id="IPR001611">
    <property type="entry name" value="Leu-rich_rpt"/>
</dbReference>
<feature type="domain" description="Leucine-rich repeat-containing N-terminal plant-type" evidence="13">
    <location>
        <begin position="38"/>
        <end position="74"/>
    </location>
</feature>
<keyword evidence="4" id="KW-0433">Leucine-rich repeat</keyword>
<evidence type="ECO:0000256" key="5">
    <source>
        <dbReference type="ARBA" id="ARBA00022692"/>
    </source>
</evidence>
<dbReference type="Gene3D" id="3.80.10.10">
    <property type="entry name" value="Ribonuclease Inhibitor"/>
    <property type="match status" value="6"/>
</dbReference>
<comment type="similarity">
    <text evidence="2">Belongs to the RLP family.</text>
</comment>
<sequence>MNNGRGFGVHVFFVCVFLVATTCTCLGVGNITVVCSVQERLALLRFKQSVRDEFKILASWVGNDCCQWERIQCDGVSGNVVGLLLRGGYFASEGYLVGKEVDSSLAELMHLKYLDLSDNDFGGSRIPEFIASLKHLSYLNLSYVRFQGIIPHHIGNLSNLKVIDLSSNSELIVNDMSWTFGLSLLEHLDLSSLNLFGARNLDMVLYMIPSLKKLSLSHCRLSNADFRNPSRIVTNIEHLDLGFNSFKGPLPGFLKNMTSLTFLDLSDFDVNLAWNFANLLNMIPSLSELHLSSCGLDNTFLSSTHLNFSTLSNIQHLDLSVNSIEGTFPSLFTNMSSLRVLDLSGNSLNSWVPVMPNLLELDLSVNEFKQIEHVGIWRHCQLKQLNAASNSFDKEMIDSPKNKSECSRYALEILDLSGSLNGTIPEPLGRMVNLRFLGMADGELTGSIPESLGRLRFLEVLHLSSNNGLIGPIPDSIGRLRFLEVLDISYNKLTGPIPTFIGQKLSKLDLSFNRLNGSIPESFGNLAALTYLYLQSNRLTGSIPLLIGKLYNLDLSDNRLNGSIPESLGRLVSLQDISLNSNLLTGPIPVSLGQLVNLLYLDVSNNSLEGVVSEAHFAKLLNLKGLFTSFNARLTFNISREWMPPFQLETLDLRSCTIANEFPRWLRNQRKLCWVFLSNTNLSGPLPTWLQTLPIIQILDLSHNKLSGPLTNLPLHRNVDTFDPNLLGLLFLVNNLFNESIPKSLCTRIDLGFLDLSKNRLTGKIPKCLENLKELKTMIFSSNKLSGVIPSFTGLNNSSLGQLKFNDNNLIGELPRELGNCGSLYVLDLGDNNLSGIIPKWIGEHLTNLMVLRLHKNNFTGTIPKSLCKASSLHILDVAYNNLTGSIPDCLGELNAMLNSSLGTGSANPLNPDENVIQVMKGVVLQYTTTWPMVFNMDLSSNKLVGQIPVELTALSRLIGLNLSNNLLSGGIPDSIGNMAALNSLDFSRNKLSGLIPSSMAALNFLSHLNLSHNKLWGRIPSGNQLQTLNDPSIYDGNKDLCGSPLPKNCSYHQDPTTTLKKKYEADDDDSKEVWFYMDITSGFATGFLGIIGVLLFKKQWRHKIFMFTEETMDKIYVVVMVRVNKMKRGRDAL</sequence>
<keyword evidence="15" id="KW-1185">Reference proteome</keyword>
<keyword evidence="3" id="KW-1003">Cell membrane</keyword>
<evidence type="ECO:0000256" key="4">
    <source>
        <dbReference type="ARBA" id="ARBA00022614"/>
    </source>
</evidence>
<dbReference type="FunFam" id="3.80.10.10:FF:000111">
    <property type="entry name" value="LRR receptor-like serine/threonine-protein kinase ERECTA"/>
    <property type="match status" value="1"/>
</dbReference>
<accession>A0A9R1VIV2</accession>
<comment type="caution">
    <text evidence="14">The sequence shown here is derived from an EMBL/GenBank/DDBJ whole genome shotgun (WGS) entry which is preliminary data.</text>
</comment>
<dbReference type="Gramene" id="rna-gnl|WGS:NBSK|LSAT_5X42060_mrna">
    <property type="protein sequence ID" value="cds-PLY74995.1"/>
    <property type="gene ID" value="gene-LSAT_5X42060"/>
</dbReference>
<dbReference type="FunFam" id="3.80.10.10:FF:000095">
    <property type="entry name" value="LRR receptor-like serine/threonine-protein kinase GSO1"/>
    <property type="match status" value="2"/>
</dbReference>
<dbReference type="EMBL" id="NBSK02000005">
    <property type="protein sequence ID" value="KAJ0207151.1"/>
    <property type="molecule type" value="Genomic_DNA"/>
</dbReference>
<evidence type="ECO:0000256" key="7">
    <source>
        <dbReference type="ARBA" id="ARBA00022737"/>
    </source>
</evidence>
<dbReference type="InterPro" id="IPR013210">
    <property type="entry name" value="LRR_N_plant-typ"/>
</dbReference>
<evidence type="ECO:0000256" key="1">
    <source>
        <dbReference type="ARBA" id="ARBA00004251"/>
    </source>
</evidence>
<keyword evidence="5 11" id="KW-0812">Transmembrane</keyword>
<dbReference type="InterPro" id="IPR003591">
    <property type="entry name" value="Leu-rich_rpt_typical-subtyp"/>
</dbReference>
<keyword evidence="7" id="KW-0677">Repeat</keyword>
<dbReference type="Proteomes" id="UP000235145">
    <property type="component" value="Unassembled WGS sequence"/>
</dbReference>
<evidence type="ECO:0000256" key="9">
    <source>
        <dbReference type="ARBA" id="ARBA00023136"/>
    </source>
</evidence>
<keyword evidence="6 12" id="KW-0732">Signal</keyword>
<keyword evidence="8 11" id="KW-1133">Transmembrane helix</keyword>
<dbReference type="GO" id="GO:0051707">
    <property type="term" value="P:response to other organism"/>
    <property type="evidence" value="ECO:0007669"/>
    <property type="project" value="UniProtKB-ARBA"/>
</dbReference>
<keyword evidence="10" id="KW-0325">Glycoprotein</keyword>
<dbReference type="Pfam" id="PF00560">
    <property type="entry name" value="LRR_1"/>
    <property type="match status" value="6"/>
</dbReference>
<dbReference type="Pfam" id="PF13855">
    <property type="entry name" value="LRR_8"/>
    <property type="match status" value="4"/>
</dbReference>
<dbReference type="PRINTS" id="PR00019">
    <property type="entry name" value="LEURICHRPT"/>
</dbReference>
<reference evidence="14 15" key="1">
    <citation type="journal article" date="2017" name="Nat. Commun.">
        <title>Genome assembly with in vitro proximity ligation data and whole-genome triplication in lettuce.</title>
        <authorList>
            <person name="Reyes-Chin-Wo S."/>
            <person name="Wang Z."/>
            <person name="Yang X."/>
            <person name="Kozik A."/>
            <person name="Arikit S."/>
            <person name="Song C."/>
            <person name="Xia L."/>
            <person name="Froenicke L."/>
            <person name="Lavelle D.O."/>
            <person name="Truco M.J."/>
            <person name="Xia R."/>
            <person name="Zhu S."/>
            <person name="Xu C."/>
            <person name="Xu H."/>
            <person name="Xu X."/>
            <person name="Cox K."/>
            <person name="Korf I."/>
            <person name="Meyers B.C."/>
            <person name="Michelmore R.W."/>
        </authorList>
    </citation>
    <scope>NUCLEOTIDE SEQUENCE [LARGE SCALE GENOMIC DNA]</scope>
    <source>
        <strain evidence="15">cv. Salinas</strain>
        <tissue evidence="14">Seedlings</tissue>
    </source>
</reference>
<dbReference type="SMART" id="SM00369">
    <property type="entry name" value="LRR_TYP"/>
    <property type="match status" value="12"/>
</dbReference>
<feature type="chain" id="PRO_5040407973" description="Leucine-rich repeat-containing N-terminal plant-type domain-containing protein" evidence="12">
    <location>
        <begin position="28"/>
        <end position="1134"/>
    </location>
</feature>
<evidence type="ECO:0000256" key="6">
    <source>
        <dbReference type="ARBA" id="ARBA00022729"/>
    </source>
</evidence>
<organism evidence="14 15">
    <name type="scientific">Lactuca sativa</name>
    <name type="common">Garden lettuce</name>
    <dbReference type="NCBI Taxonomy" id="4236"/>
    <lineage>
        <taxon>Eukaryota</taxon>
        <taxon>Viridiplantae</taxon>
        <taxon>Streptophyta</taxon>
        <taxon>Embryophyta</taxon>
        <taxon>Tracheophyta</taxon>
        <taxon>Spermatophyta</taxon>
        <taxon>Magnoliopsida</taxon>
        <taxon>eudicotyledons</taxon>
        <taxon>Gunneridae</taxon>
        <taxon>Pentapetalae</taxon>
        <taxon>asterids</taxon>
        <taxon>campanulids</taxon>
        <taxon>Asterales</taxon>
        <taxon>Asteraceae</taxon>
        <taxon>Cichorioideae</taxon>
        <taxon>Cichorieae</taxon>
        <taxon>Lactucinae</taxon>
        <taxon>Lactuca</taxon>
    </lineage>
</organism>
<evidence type="ECO:0000313" key="14">
    <source>
        <dbReference type="EMBL" id="KAJ0207151.1"/>
    </source>
</evidence>
<keyword evidence="9 11" id="KW-0472">Membrane</keyword>
<dbReference type="InterPro" id="IPR046956">
    <property type="entry name" value="RLP23-like"/>
</dbReference>
<dbReference type="SUPFAM" id="SSF52058">
    <property type="entry name" value="L domain-like"/>
    <property type="match status" value="3"/>
</dbReference>
<evidence type="ECO:0000256" key="12">
    <source>
        <dbReference type="SAM" id="SignalP"/>
    </source>
</evidence>
<dbReference type="OrthoDB" id="511504at2759"/>
<evidence type="ECO:0000256" key="10">
    <source>
        <dbReference type="ARBA" id="ARBA00023180"/>
    </source>
</evidence>
<dbReference type="PANTHER" id="PTHR48063:SF106">
    <property type="entry name" value="LEUCINE-RICH REPEAT DOMAIN, L DOMAIN-LIKE PROTEIN-RELATED"/>
    <property type="match status" value="1"/>
</dbReference>
<dbReference type="GO" id="GO:0005886">
    <property type="term" value="C:plasma membrane"/>
    <property type="evidence" value="ECO:0000318"/>
    <property type="project" value="GO_Central"/>
</dbReference>
<dbReference type="Pfam" id="PF08263">
    <property type="entry name" value="LRRNT_2"/>
    <property type="match status" value="1"/>
</dbReference>
<evidence type="ECO:0000259" key="13">
    <source>
        <dbReference type="Pfam" id="PF08263"/>
    </source>
</evidence>
<proteinExistence type="inferred from homology"/>
<dbReference type="GO" id="GO:0006952">
    <property type="term" value="P:defense response"/>
    <property type="evidence" value="ECO:0007669"/>
    <property type="project" value="UniProtKB-ARBA"/>
</dbReference>
<feature type="signal peptide" evidence="12">
    <location>
        <begin position="1"/>
        <end position="27"/>
    </location>
</feature>
<evidence type="ECO:0000313" key="15">
    <source>
        <dbReference type="Proteomes" id="UP000235145"/>
    </source>
</evidence>
<dbReference type="PANTHER" id="PTHR48063">
    <property type="entry name" value="LRR RECEPTOR-LIKE KINASE"/>
    <property type="match status" value="1"/>
</dbReference>
<name>A0A9R1VIV2_LACSA</name>
<evidence type="ECO:0000256" key="2">
    <source>
        <dbReference type="ARBA" id="ARBA00009592"/>
    </source>
</evidence>